<feature type="transmembrane region" description="Helical" evidence="7">
    <location>
        <begin position="263"/>
        <end position="282"/>
    </location>
</feature>
<gene>
    <name evidence="9" type="ORF">G3O08_07990</name>
</gene>
<evidence type="ECO:0000259" key="8">
    <source>
        <dbReference type="Pfam" id="PF01757"/>
    </source>
</evidence>
<evidence type="ECO:0000256" key="3">
    <source>
        <dbReference type="ARBA" id="ARBA00022475"/>
    </source>
</evidence>
<comment type="caution">
    <text evidence="9">The sequence shown here is derived from an EMBL/GenBank/DDBJ whole genome shotgun (WGS) entry which is preliminary data.</text>
</comment>
<dbReference type="GO" id="GO:0005886">
    <property type="term" value="C:plasma membrane"/>
    <property type="evidence" value="ECO:0007669"/>
    <property type="project" value="UniProtKB-SubCell"/>
</dbReference>
<comment type="similarity">
    <text evidence="2">Belongs to the acyltransferase 3 family.</text>
</comment>
<reference evidence="9 10" key="1">
    <citation type="submission" date="2020-02" db="EMBL/GenBank/DDBJ databases">
        <title>Out from the shadows clarifying the taxonomy of the family Cryomorphaceae and related taxa by utilizing the GTDB taxonomic framework.</title>
        <authorList>
            <person name="Bowman J.P."/>
        </authorList>
    </citation>
    <scope>NUCLEOTIDE SEQUENCE [LARGE SCALE GENOMIC DNA]</scope>
    <source>
        <strain evidence="9 10">QSSC 1-22</strain>
    </source>
</reference>
<feature type="transmembrane region" description="Helical" evidence="7">
    <location>
        <begin position="108"/>
        <end position="125"/>
    </location>
</feature>
<evidence type="ECO:0000256" key="5">
    <source>
        <dbReference type="ARBA" id="ARBA00022989"/>
    </source>
</evidence>
<proteinExistence type="inferred from homology"/>
<evidence type="ECO:0000256" key="7">
    <source>
        <dbReference type="SAM" id="Phobius"/>
    </source>
</evidence>
<keyword evidence="10" id="KW-1185">Reference proteome</keyword>
<dbReference type="InterPro" id="IPR002656">
    <property type="entry name" value="Acyl_transf_3_dom"/>
</dbReference>
<feature type="domain" description="Acyltransferase 3" evidence="8">
    <location>
        <begin position="13"/>
        <end position="342"/>
    </location>
</feature>
<feature type="transmembrane region" description="Helical" evidence="7">
    <location>
        <begin position="145"/>
        <end position="177"/>
    </location>
</feature>
<evidence type="ECO:0000313" key="9">
    <source>
        <dbReference type="EMBL" id="NEN23439.1"/>
    </source>
</evidence>
<feature type="transmembrane region" description="Helical" evidence="7">
    <location>
        <begin position="189"/>
        <end position="207"/>
    </location>
</feature>
<accession>A0A7K3WP50</accession>
<sequence>MIRKQTLTIRDTNIMKGISMLMIMFHNYFHQITPKTGENEFNFSVDYFQRFIGFLASEPLHAVRHIFSYFGHYGVQIFILVSSYGLYISYKDRDIEWLRFMKKRILKLYPTLLIGIVFVIILYIFSSSRFPSVFLVKESLIKLTLLYGFIPGSALSVSGPWWFFSAIIQLYAFFPLLKRIVKKYGPNSMLITAFIFIGLTIAFNTFADIANFSIYYTFVGQIPVFALGIYFAARSEIKISVLVFLAALIMFAAANFYEMAYYFSFISVTILLLTVMIWLLPFIQRFKKLATFLAFTGGISLFLFVIHGSLRFPFITLAEAHPNPFLTIALSIVFVTLSYIMALWVRIIEKQIQEFIASGYSFKTLLTRIKENDF</sequence>
<feature type="transmembrane region" description="Helical" evidence="7">
    <location>
        <begin position="213"/>
        <end position="232"/>
    </location>
</feature>
<keyword evidence="4 7" id="KW-0812">Transmembrane</keyword>
<organism evidence="9 10">
    <name type="scientific">Cryomorpha ignava</name>
    <dbReference type="NCBI Taxonomy" id="101383"/>
    <lineage>
        <taxon>Bacteria</taxon>
        <taxon>Pseudomonadati</taxon>
        <taxon>Bacteroidota</taxon>
        <taxon>Flavobacteriia</taxon>
        <taxon>Flavobacteriales</taxon>
        <taxon>Cryomorphaceae</taxon>
        <taxon>Cryomorpha</taxon>
    </lineage>
</organism>
<name>A0A7K3WP50_9FLAO</name>
<dbReference type="RefSeq" id="WP_163284673.1">
    <property type="nucleotide sequence ID" value="NZ_JAAGVY010000011.1"/>
</dbReference>
<dbReference type="GO" id="GO:0009246">
    <property type="term" value="P:enterobacterial common antigen biosynthetic process"/>
    <property type="evidence" value="ECO:0007669"/>
    <property type="project" value="TreeGrafter"/>
</dbReference>
<dbReference type="AlphaFoldDB" id="A0A7K3WP50"/>
<evidence type="ECO:0000256" key="4">
    <source>
        <dbReference type="ARBA" id="ARBA00022692"/>
    </source>
</evidence>
<feature type="transmembrane region" description="Helical" evidence="7">
    <location>
        <begin position="66"/>
        <end position="87"/>
    </location>
</feature>
<evidence type="ECO:0000256" key="2">
    <source>
        <dbReference type="ARBA" id="ARBA00007400"/>
    </source>
</evidence>
<keyword evidence="9" id="KW-0012">Acyltransferase</keyword>
<keyword evidence="5 7" id="KW-1133">Transmembrane helix</keyword>
<dbReference type="GO" id="GO:0016413">
    <property type="term" value="F:O-acetyltransferase activity"/>
    <property type="evidence" value="ECO:0007669"/>
    <property type="project" value="TreeGrafter"/>
</dbReference>
<evidence type="ECO:0000256" key="1">
    <source>
        <dbReference type="ARBA" id="ARBA00004651"/>
    </source>
</evidence>
<keyword evidence="3" id="KW-1003">Cell membrane</keyword>
<feature type="transmembrane region" description="Helical" evidence="7">
    <location>
        <begin position="325"/>
        <end position="345"/>
    </location>
</feature>
<feature type="transmembrane region" description="Helical" evidence="7">
    <location>
        <begin position="289"/>
        <end position="310"/>
    </location>
</feature>
<dbReference type="PANTHER" id="PTHR40074:SF2">
    <property type="entry name" value="O-ACETYLTRANSFERASE WECH"/>
    <property type="match status" value="1"/>
</dbReference>
<dbReference type="PANTHER" id="PTHR40074">
    <property type="entry name" value="O-ACETYLTRANSFERASE WECH"/>
    <property type="match status" value="1"/>
</dbReference>
<dbReference type="EMBL" id="JAAGVY010000011">
    <property type="protein sequence ID" value="NEN23439.1"/>
    <property type="molecule type" value="Genomic_DNA"/>
</dbReference>
<dbReference type="Proteomes" id="UP000486602">
    <property type="component" value="Unassembled WGS sequence"/>
</dbReference>
<dbReference type="Pfam" id="PF01757">
    <property type="entry name" value="Acyl_transf_3"/>
    <property type="match status" value="1"/>
</dbReference>
<evidence type="ECO:0000313" key="10">
    <source>
        <dbReference type="Proteomes" id="UP000486602"/>
    </source>
</evidence>
<evidence type="ECO:0000256" key="6">
    <source>
        <dbReference type="ARBA" id="ARBA00023136"/>
    </source>
</evidence>
<feature type="transmembrane region" description="Helical" evidence="7">
    <location>
        <begin position="239"/>
        <end position="257"/>
    </location>
</feature>
<feature type="transmembrane region" description="Helical" evidence="7">
    <location>
        <begin position="12"/>
        <end position="29"/>
    </location>
</feature>
<keyword evidence="9" id="KW-0808">Transferase</keyword>
<protein>
    <submittedName>
        <fullName evidence="9">Acyltransferase</fullName>
    </submittedName>
</protein>
<comment type="subcellular location">
    <subcellularLocation>
        <location evidence="1">Cell membrane</location>
        <topology evidence="1">Multi-pass membrane protein</topology>
    </subcellularLocation>
</comment>
<keyword evidence="6 7" id="KW-0472">Membrane</keyword>